<keyword evidence="1" id="KW-0732">Signal</keyword>
<organism evidence="2 3">
    <name type="scientific">Actinomadura pelletieri DSM 43383</name>
    <dbReference type="NCBI Taxonomy" id="1120940"/>
    <lineage>
        <taxon>Bacteria</taxon>
        <taxon>Bacillati</taxon>
        <taxon>Actinomycetota</taxon>
        <taxon>Actinomycetes</taxon>
        <taxon>Streptosporangiales</taxon>
        <taxon>Thermomonosporaceae</taxon>
        <taxon>Actinomadura</taxon>
    </lineage>
</organism>
<comment type="caution">
    <text evidence="2">The sequence shown here is derived from an EMBL/GenBank/DDBJ whole genome shotgun (WGS) entry which is preliminary data.</text>
</comment>
<name>A0A495QZH3_9ACTN</name>
<evidence type="ECO:0000313" key="3">
    <source>
        <dbReference type="Proteomes" id="UP000274601"/>
    </source>
</evidence>
<evidence type="ECO:0000256" key="1">
    <source>
        <dbReference type="SAM" id="SignalP"/>
    </source>
</evidence>
<reference evidence="2 3" key="1">
    <citation type="submission" date="2018-10" db="EMBL/GenBank/DDBJ databases">
        <title>Genomic Encyclopedia of Archaeal and Bacterial Type Strains, Phase II (KMG-II): from individual species to whole genera.</title>
        <authorList>
            <person name="Goeker M."/>
        </authorList>
    </citation>
    <scope>NUCLEOTIDE SEQUENCE [LARGE SCALE GENOMIC DNA]</scope>
    <source>
        <strain evidence="2 3">DSM 43383</strain>
    </source>
</reference>
<dbReference type="Pfam" id="PF03995">
    <property type="entry name" value="Inhibitor_I36"/>
    <property type="match status" value="1"/>
</dbReference>
<keyword evidence="3" id="KW-1185">Reference proteome</keyword>
<feature type="chain" id="PRO_5019834971" evidence="1">
    <location>
        <begin position="32"/>
        <end position="127"/>
    </location>
</feature>
<dbReference type="SUPFAM" id="SSF49695">
    <property type="entry name" value="gamma-Crystallin-like"/>
    <property type="match status" value="1"/>
</dbReference>
<dbReference type="AlphaFoldDB" id="A0A495QZH3"/>
<feature type="signal peptide" evidence="1">
    <location>
        <begin position="1"/>
        <end position="31"/>
    </location>
</feature>
<dbReference type="EMBL" id="RBWU01000001">
    <property type="protein sequence ID" value="RKS79615.1"/>
    <property type="molecule type" value="Genomic_DNA"/>
</dbReference>
<accession>A0A495QZH3</accession>
<dbReference type="InterPro" id="IPR011024">
    <property type="entry name" value="G_crystallin-like"/>
</dbReference>
<evidence type="ECO:0000313" key="2">
    <source>
        <dbReference type="EMBL" id="RKS79615.1"/>
    </source>
</evidence>
<proteinExistence type="predicted"/>
<sequence>MKNIKSRIAILATATAMFCASGAIVTSPVLAATGWNRCPVGYYCVFDGHDGTGTMAYFKWGSPNLADQNMDNKVSSYWNRTTRYFGVYGGYNYTGWGLWGQKGEYRSNIPAHYYAHNRASSLRAVQV</sequence>
<dbReference type="RefSeq" id="WP_211342834.1">
    <property type="nucleotide sequence ID" value="NZ_RBWU01000001.1"/>
</dbReference>
<protein>
    <submittedName>
        <fullName evidence="2">Peptidase inhibitor family I36</fullName>
    </submittedName>
</protein>
<dbReference type="Proteomes" id="UP000274601">
    <property type="component" value="Unassembled WGS sequence"/>
</dbReference>
<gene>
    <name evidence="2" type="ORF">BZB76_1090</name>
</gene>